<evidence type="ECO:0008006" key="10">
    <source>
        <dbReference type="Google" id="ProtNLM"/>
    </source>
</evidence>
<comment type="caution">
    <text evidence="9">The sequence shown here is derived from an EMBL/GenBank/DDBJ whole genome shotgun (WGS) entry which is preliminary data.</text>
</comment>
<protein>
    <recommendedName>
        <fullName evidence="10">Lycopene cyclase domain-containing protein</fullName>
    </recommendedName>
</protein>
<evidence type="ECO:0000256" key="3">
    <source>
        <dbReference type="ARBA" id="ARBA00022692"/>
    </source>
</evidence>
<evidence type="ECO:0000256" key="2">
    <source>
        <dbReference type="ARBA" id="ARBA00004829"/>
    </source>
</evidence>
<dbReference type="AlphaFoldDB" id="A0A1J5QF05"/>
<dbReference type="InterPro" id="IPR017825">
    <property type="entry name" value="Lycopene_cyclase_dom"/>
</dbReference>
<dbReference type="EMBL" id="MLJW01000881">
    <property type="protein sequence ID" value="OIQ81786.1"/>
    <property type="molecule type" value="Genomic_DNA"/>
</dbReference>
<evidence type="ECO:0000313" key="9">
    <source>
        <dbReference type="EMBL" id="OIQ81786.1"/>
    </source>
</evidence>
<keyword evidence="5 8" id="KW-1133">Transmembrane helix</keyword>
<dbReference type="GO" id="GO:0016120">
    <property type="term" value="P:carotene biosynthetic process"/>
    <property type="evidence" value="ECO:0007669"/>
    <property type="project" value="UniProtKB-ARBA"/>
</dbReference>
<gene>
    <name evidence="9" type="ORF">GALL_364360</name>
</gene>
<evidence type="ECO:0000256" key="5">
    <source>
        <dbReference type="ARBA" id="ARBA00022989"/>
    </source>
</evidence>
<evidence type="ECO:0000256" key="1">
    <source>
        <dbReference type="ARBA" id="ARBA00004141"/>
    </source>
</evidence>
<evidence type="ECO:0000256" key="8">
    <source>
        <dbReference type="SAM" id="Phobius"/>
    </source>
</evidence>
<proteinExistence type="predicted"/>
<accession>A0A1J5QF05</accession>
<organism evidence="9">
    <name type="scientific">mine drainage metagenome</name>
    <dbReference type="NCBI Taxonomy" id="410659"/>
    <lineage>
        <taxon>unclassified sequences</taxon>
        <taxon>metagenomes</taxon>
        <taxon>ecological metagenomes</taxon>
    </lineage>
</organism>
<reference evidence="9" key="1">
    <citation type="submission" date="2016-10" db="EMBL/GenBank/DDBJ databases">
        <title>Sequence of Gallionella enrichment culture.</title>
        <authorList>
            <person name="Poehlein A."/>
            <person name="Muehling M."/>
            <person name="Daniel R."/>
        </authorList>
    </citation>
    <scope>NUCLEOTIDE SEQUENCE</scope>
</reference>
<sequence>MIRGLYLGSLVVSLASMAVMDRRWRLFLWADAWRGAIVLLAGIVVFLSWDAAAIRLGFFERGHGQALVGVEIAPHLPVEELFFVTFLSYLTMVGHALVRRLLDRREVDR</sequence>
<dbReference type="GO" id="GO:0016872">
    <property type="term" value="F:intramolecular lyase activity"/>
    <property type="evidence" value="ECO:0007669"/>
    <property type="project" value="InterPro"/>
</dbReference>
<comment type="subcellular location">
    <subcellularLocation>
        <location evidence="1">Membrane</location>
        <topology evidence="1">Multi-pass membrane protein</topology>
    </subcellularLocation>
</comment>
<name>A0A1J5QF05_9ZZZZ</name>
<keyword evidence="3 8" id="KW-0812">Transmembrane</keyword>
<dbReference type="NCBIfam" id="TIGR03462">
    <property type="entry name" value="CarR_dom_SF"/>
    <property type="match status" value="1"/>
</dbReference>
<keyword evidence="7" id="KW-0413">Isomerase</keyword>
<evidence type="ECO:0000256" key="6">
    <source>
        <dbReference type="ARBA" id="ARBA00023136"/>
    </source>
</evidence>
<evidence type="ECO:0000256" key="4">
    <source>
        <dbReference type="ARBA" id="ARBA00022746"/>
    </source>
</evidence>
<dbReference type="GO" id="GO:0045436">
    <property type="term" value="F:lycopene beta cyclase activity"/>
    <property type="evidence" value="ECO:0007669"/>
    <property type="project" value="UniProtKB-ARBA"/>
</dbReference>
<dbReference type="GO" id="GO:0016020">
    <property type="term" value="C:membrane"/>
    <property type="evidence" value="ECO:0007669"/>
    <property type="project" value="UniProtKB-SubCell"/>
</dbReference>
<keyword evidence="6 8" id="KW-0472">Membrane</keyword>
<keyword evidence="4" id="KW-0125">Carotenoid biosynthesis</keyword>
<feature type="transmembrane region" description="Helical" evidence="8">
    <location>
        <begin position="36"/>
        <end position="58"/>
    </location>
</feature>
<feature type="transmembrane region" description="Helical" evidence="8">
    <location>
        <begin position="81"/>
        <end position="102"/>
    </location>
</feature>
<comment type="pathway">
    <text evidence="2">Carotenoid biosynthesis.</text>
</comment>
<evidence type="ECO:0000256" key="7">
    <source>
        <dbReference type="ARBA" id="ARBA00023235"/>
    </source>
</evidence>
<dbReference type="GO" id="GO:0016117">
    <property type="term" value="P:carotenoid biosynthetic process"/>
    <property type="evidence" value="ECO:0007669"/>
    <property type="project" value="UniProtKB-KW"/>
</dbReference>